<name>A0A1A6B2L7_9CLOT</name>
<dbReference type="InterPro" id="IPR036388">
    <property type="entry name" value="WH-like_DNA-bd_sf"/>
</dbReference>
<accession>A0A1A6B2L7</accession>
<evidence type="ECO:0000313" key="6">
    <source>
        <dbReference type="Proteomes" id="UP000093954"/>
    </source>
</evidence>
<evidence type="ECO:0000259" key="4">
    <source>
        <dbReference type="PROSITE" id="PS50995"/>
    </source>
</evidence>
<sequence>MNKEITKIIEQFERVFNEYQDLRRQPIEFDKETTLYRSELHMIEAIGNYENINVTKLSKLLGITKGAVSQCLDKLLKKQMVFKNPSPLTDNEVVLTLTEKGKVVFEAHNTYHKKMYEDFDNILKKYSKEAQHALINLLAQLENYLKQ</sequence>
<dbReference type="PROSITE" id="PS50995">
    <property type="entry name" value="HTH_MARR_2"/>
    <property type="match status" value="1"/>
</dbReference>
<evidence type="ECO:0000256" key="2">
    <source>
        <dbReference type="ARBA" id="ARBA00023125"/>
    </source>
</evidence>
<dbReference type="EMBL" id="LROS01000004">
    <property type="protein sequence ID" value="OBR96525.1"/>
    <property type="molecule type" value="Genomic_DNA"/>
</dbReference>
<dbReference type="InterPro" id="IPR052067">
    <property type="entry name" value="Metal_resp_HTH_trans_reg"/>
</dbReference>
<dbReference type="InterPro" id="IPR000835">
    <property type="entry name" value="HTH_MarR-typ"/>
</dbReference>
<keyword evidence="2 5" id="KW-0238">DNA-binding</keyword>
<dbReference type="RefSeq" id="WP_065076828.1">
    <property type="nucleotide sequence ID" value="NZ_LROS01000004.1"/>
</dbReference>
<feature type="domain" description="HTH marR-type" evidence="4">
    <location>
        <begin position="2"/>
        <end position="143"/>
    </location>
</feature>
<keyword evidence="6" id="KW-1185">Reference proteome</keyword>
<keyword evidence="3" id="KW-0804">Transcription</keyword>
<comment type="caution">
    <text evidence="5">The sequence shown here is derived from an EMBL/GenBank/DDBJ whole genome shotgun (WGS) entry which is preliminary data.</text>
</comment>
<evidence type="ECO:0000256" key="1">
    <source>
        <dbReference type="ARBA" id="ARBA00023015"/>
    </source>
</evidence>
<dbReference type="GO" id="GO:0003677">
    <property type="term" value="F:DNA binding"/>
    <property type="evidence" value="ECO:0007669"/>
    <property type="project" value="UniProtKB-KW"/>
</dbReference>
<proteinExistence type="predicted"/>
<dbReference type="GO" id="GO:0003700">
    <property type="term" value="F:DNA-binding transcription factor activity"/>
    <property type="evidence" value="ECO:0007669"/>
    <property type="project" value="InterPro"/>
</dbReference>
<dbReference type="InterPro" id="IPR036390">
    <property type="entry name" value="WH_DNA-bd_sf"/>
</dbReference>
<evidence type="ECO:0000256" key="3">
    <source>
        <dbReference type="ARBA" id="ARBA00023163"/>
    </source>
</evidence>
<gene>
    <name evidence="5" type="ORF">CLRAG_03950</name>
</gene>
<dbReference type="PATRIC" id="fig|1353534.3.peg.408"/>
<dbReference type="Proteomes" id="UP000093954">
    <property type="component" value="Unassembled WGS sequence"/>
</dbReference>
<dbReference type="SMART" id="SM00347">
    <property type="entry name" value="HTH_MARR"/>
    <property type="match status" value="1"/>
</dbReference>
<dbReference type="SUPFAM" id="SSF46785">
    <property type="entry name" value="Winged helix' DNA-binding domain"/>
    <property type="match status" value="1"/>
</dbReference>
<dbReference type="PANTHER" id="PTHR35790">
    <property type="entry name" value="HTH-TYPE TRANSCRIPTIONAL REGULATOR PCHR"/>
    <property type="match status" value="1"/>
</dbReference>
<organism evidence="5 6">
    <name type="scientific">Clostridium ragsdalei P11</name>
    <dbReference type="NCBI Taxonomy" id="1353534"/>
    <lineage>
        <taxon>Bacteria</taxon>
        <taxon>Bacillati</taxon>
        <taxon>Bacillota</taxon>
        <taxon>Clostridia</taxon>
        <taxon>Eubacteriales</taxon>
        <taxon>Clostridiaceae</taxon>
        <taxon>Clostridium</taxon>
    </lineage>
</organism>
<dbReference type="PANTHER" id="PTHR35790:SF4">
    <property type="entry name" value="HTH-TYPE TRANSCRIPTIONAL REGULATOR PCHR"/>
    <property type="match status" value="1"/>
</dbReference>
<keyword evidence="1" id="KW-0805">Transcription regulation</keyword>
<reference evidence="5 6" key="1">
    <citation type="journal article" date="2012" name="Front. Microbiol.">
        <title>Draft Genome Sequence of the Virulent Strain 01-B526 of the Fish Pathogen Aeromonas salmonicida.</title>
        <authorList>
            <person name="Charette S.J."/>
            <person name="Brochu F."/>
            <person name="Boyle B."/>
            <person name="Filion G."/>
            <person name="Tanaka K.H."/>
            <person name="Derome N."/>
        </authorList>
    </citation>
    <scope>NUCLEOTIDE SEQUENCE [LARGE SCALE GENOMIC DNA]</scope>
    <source>
        <strain evidence="5 6">P11</strain>
    </source>
</reference>
<evidence type="ECO:0000313" key="5">
    <source>
        <dbReference type="EMBL" id="OBR96525.1"/>
    </source>
</evidence>
<protein>
    <submittedName>
        <fullName evidence="5">DNA-binding transcriptional repressor MarR</fullName>
    </submittedName>
</protein>
<dbReference type="Gene3D" id="1.10.10.10">
    <property type="entry name" value="Winged helix-like DNA-binding domain superfamily/Winged helix DNA-binding domain"/>
    <property type="match status" value="1"/>
</dbReference>
<dbReference type="AlphaFoldDB" id="A0A1A6B2L7"/>
<dbReference type="Pfam" id="PF01047">
    <property type="entry name" value="MarR"/>
    <property type="match status" value="1"/>
</dbReference>